<evidence type="ECO:0000259" key="1">
    <source>
        <dbReference type="Pfam" id="PF11716"/>
    </source>
</evidence>
<feature type="domain" description="Mycothiol-dependent maleylpyruvate isomerase metal-binding" evidence="1">
    <location>
        <begin position="13"/>
        <end position="135"/>
    </location>
</feature>
<name>A0A841FXK5_9ACTN</name>
<gene>
    <name evidence="2" type="ORF">HNR73_005967</name>
</gene>
<dbReference type="Pfam" id="PF11716">
    <property type="entry name" value="MDMPI_N"/>
    <property type="match status" value="1"/>
</dbReference>
<organism evidence="2 3">
    <name type="scientific">Phytomonospora endophytica</name>
    <dbReference type="NCBI Taxonomy" id="714109"/>
    <lineage>
        <taxon>Bacteria</taxon>
        <taxon>Bacillati</taxon>
        <taxon>Actinomycetota</taxon>
        <taxon>Actinomycetes</taxon>
        <taxon>Micromonosporales</taxon>
        <taxon>Micromonosporaceae</taxon>
        <taxon>Phytomonospora</taxon>
    </lineage>
</organism>
<evidence type="ECO:0000313" key="3">
    <source>
        <dbReference type="Proteomes" id="UP000548476"/>
    </source>
</evidence>
<dbReference type="NCBIfam" id="TIGR03086">
    <property type="entry name" value="TIGR03086 family metal-binding protein"/>
    <property type="match status" value="1"/>
</dbReference>
<proteinExistence type="predicted"/>
<dbReference type="Gene3D" id="1.20.120.450">
    <property type="entry name" value="dinb family like domain"/>
    <property type="match status" value="1"/>
</dbReference>
<protein>
    <submittedName>
        <fullName evidence="2">Uncharacterized protein (TIGR03086 family)</fullName>
    </submittedName>
</protein>
<dbReference type="Proteomes" id="UP000548476">
    <property type="component" value="Unassembled WGS sequence"/>
</dbReference>
<reference evidence="2 3" key="1">
    <citation type="submission" date="2020-08" db="EMBL/GenBank/DDBJ databases">
        <title>Genomic Encyclopedia of Type Strains, Phase IV (KMG-IV): sequencing the most valuable type-strain genomes for metagenomic binning, comparative biology and taxonomic classification.</title>
        <authorList>
            <person name="Goeker M."/>
        </authorList>
    </citation>
    <scope>NUCLEOTIDE SEQUENCE [LARGE SCALE GENOMIC DNA]</scope>
    <source>
        <strain evidence="2 3">YIM 65646</strain>
    </source>
</reference>
<dbReference type="RefSeq" id="WP_184790895.1">
    <property type="nucleotide sequence ID" value="NZ_BONT01000048.1"/>
</dbReference>
<dbReference type="EMBL" id="JACHGT010000015">
    <property type="protein sequence ID" value="MBB6038087.1"/>
    <property type="molecule type" value="Genomic_DNA"/>
</dbReference>
<dbReference type="InterPro" id="IPR017517">
    <property type="entry name" value="Maleyloyr_isom"/>
</dbReference>
<dbReference type="NCBIfam" id="TIGR03083">
    <property type="entry name" value="maleylpyruvate isomerase family mycothiol-dependent enzyme"/>
    <property type="match status" value="1"/>
</dbReference>
<dbReference type="SUPFAM" id="SSF109854">
    <property type="entry name" value="DinB/YfiT-like putative metalloenzymes"/>
    <property type="match status" value="1"/>
</dbReference>
<dbReference type="GO" id="GO:0046872">
    <property type="term" value="F:metal ion binding"/>
    <property type="evidence" value="ECO:0007669"/>
    <property type="project" value="InterPro"/>
</dbReference>
<dbReference type="AlphaFoldDB" id="A0A841FXK5"/>
<sequence>MTPSLTETHAAVLDTAVATVHKVRSAHLDLPTPCADWNVGQLLAHMIAQNDGFAAAALGEVSDRSMWTPRPVPADEGAAGKAFETSARSLLRAVAEDGAVDRLWKLPEFREEPFPGSQALGFHLIDYVVHSWDVAAAIGERVEFEPGVLAVALPIAKAVPDGSNRQRDGAAFRPALGPIEHGTLDEILRWLGRDPAWAQREVQT</sequence>
<comment type="caution">
    <text evidence="2">The sequence shown here is derived from an EMBL/GenBank/DDBJ whole genome shotgun (WGS) entry which is preliminary data.</text>
</comment>
<dbReference type="InterPro" id="IPR024344">
    <property type="entry name" value="MDMPI_metal-binding"/>
</dbReference>
<dbReference type="InterPro" id="IPR034660">
    <property type="entry name" value="DinB/YfiT-like"/>
</dbReference>
<keyword evidence="3" id="KW-1185">Reference proteome</keyword>
<dbReference type="InterPro" id="IPR017520">
    <property type="entry name" value="CHP03086"/>
</dbReference>
<evidence type="ECO:0000313" key="2">
    <source>
        <dbReference type="EMBL" id="MBB6038087.1"/>
    </source>
</evidence>
<accession>A0A841FXK5</accession>